<dbReference type="PANTHER" id="PTHR35121:SF2">
    <property type="entry name" value="SWIM-TYPE DOMAIN-CONTAINING PROTEIN"/>
    <property type="match status" value="1"/>
</dbReference>
<evidence type="ECO:0000313" key="2">
    <source>
        <dbReference type="EMBL" id="KAK1427365.1"/>
    </source>
</evidence>
<dbReference type="Proteomes" id="UP001229421">
    <property type="component" value="Unassembled WGS sequence"/>
</dbReference>
<name>A0AAD8NT63_TARER</name>
<protein>
    <submittedName>
        <fullName evidence="2">Uncharacterized protein</fullName>
    </submittedName>
</protein>
<evidence type="ECO:0000313" key="3">
    <source>
        <dbReference type="Proteomes" id="UP001229421"/>
    </source>
</evidence>
<organism evidence="2 3">
    <name type="scientific">Tagetes erecta</name>
    <name type="common">African marigold</name>
    <dbReference type="NCBI Taxonomy" id="13708"/>
    <lineage>
        <taxon>Eukaryota</taxon>
        <taxon>Viridiplantae</taxon>
        <taxon>Streptophyta</taxon>
        <taxon>Embryophyta</taxon>
        <taxon>Tracheophyta</taxon>
        <taxon>Spermatophyta</taxon>
        <taxon>Magnoliopsida</taxon>
        <taxon>eudicotyledons</taxon>
        <taxon>Gunneridae</taxon>
        <taxon>Pentapetalae</taxon>
        <taxon>asterids</taxon>
        <taxon>campanulids</taxon>
        <taxon>Asterales</taxon>
        <taxon>Asteraceae</taxon>
        <taxon>Asteroideae</taxon>
        <taxon>Heliantheae alliance</taxon>
        <taxon>Tageteae</taxon>
        <taxon>Tagetes</taxon>
    </lineage>
</organism>
<gene>
    <name evidence="2" type="ORF">QVD17_16048</name>
</gene>
<keyword evidence="3" id="KW-1185">Reference proteome</keyword>
<feature type="compositionally biased region" description="Polar residues" evidence="1">
    <location>
        <begin position="1"/>
        <end position="11"/>
    </location>
</feature>
<dbReference type="EMBL" id="JAUHHV010000004">
    <property type="protein sequence ID" value="KAK1427365.1"/>
    <property type="molecule type" value="Genomic_DNA"/>
</dbReference>
<evidence type="ECO:0000256" key="1">
    <source>
        <dbReference type="SAM" id="MobiDB-lite"/>
    </source>
</evidence>
<accession>A0AAD8NT63</accession>
<sequence length="104" mass="11305">MSTNTTTTSFDLSPPSFPIQHHHQPPPSPATTDHRHLEKRAHQIHPSMASGAAAGDSIFGNVFGGCISSDDIGIQRRPYHRNCSCALHKSGEQHHCPHSLPPKV</sequence>
<dbReference type="PANTHER" id="PTHR35121">
    <property type="entry name" value="HOMEODOMAIN PROTEIN 8, PUTATIVE-RELATED"/>
    <property type="match status" value="1"/>
</dbReference>
<proteinExistence type="predicted"/>
<comment type="caution">
    <text evidence="2">The sequence shown here is derived from an EMBL/GenBank/DDBJ whole genome shotgun (WGS) entry which is preliminary data.</text>
</comment>
<feature type="region of interest" description="Disordered" evidence="1">
    <location>
        <begin position="1"/>
        <end position="40"/>
    </location>
</feature>
<dbReference type="AlphaFoldDB" id="A0AAD8NT63"/>
<reference evidence="2" key="1">
    <citation type="journal article" date="2023" name="bioRxiv">
        <title>Improved chromosome-level genome assembly for marigold (Tagetes erecta).</title>
        <authorList>
            <person name="Jiang F."/>
            <person name="Yuan L."/>
            <person name="Wang S."/>
            <person name="Wang H."/>
            <person name="Xu D."/>
            <person name="Wang A."/>
            <person name="Fan W."/>
        </authorList>
    </citation>
    <scope>NUCLEOTIDE SEQUENCE</scope>
    <source>
        <strain evidence="2">WSJ</strain>
        <tissue evidence="2">Leaf</tissue>
    </source>
</reference>